<dbReference type="SUPFAM" id="SSF109604">
    <property type="entry name" value="HD-domain/PDEase-like"/>
    <property type="match status" value="1"/>
</dbReference>
<name>A0AA39RKH2_ACESA</name>
<protein>
    <recommendedName>
        <fullName evidence="1">HD domain-containing protein</fullName>
    </recommendedName>
</protein>
<evidence type="ECO:0000313" key="2">
    <source>
        <dbReference type="EMBL" id="KAK0575628.1"/>
    </source>
</evidence>
<accession>A0AA39RKH2</accession>
<dbReference type="EMBL" id="JAUESC010000386">
    <property type="protein sequence ID" value="KAK0575628.1"/>
    <property type="molecule type" value="Genomic_DNA"/>
</dbReference>
<comment type="caution">
    <text evidence="2">The sequence shown here is derived from an EMBL/GenBank/DDBJ whole genome shotgun (WGS) entry which is preliminary data.</text>
</comment>
<evidence type="ECO:0000313" key="3">
    <source>
        <dbReference type="Proteomes" id="UP001168877"/>
    </source>
</evidence>
<dbReference type="PANTHER" id="PTHR33594">
    <property type="entry name" value="SUPERFAMILY HYDROLASE, PUTATIVE (AFU_ORTHOLOGUE AFUA_1G03035)-RELATED"/>
    <property type="match status" value="1"/>
</dbReference>
<dbReference type="Gene3D" id="1.10.472.50">
    <property type="entry name" value="HD-domain/PDEase-like"/>
    <property type="match status" value="1"/>
</dbReference>
<dbReference type="CDD" id="cd00077">
    <property type="entry name" value="HDc"/>
    <property type="match status" value="1"/>
</dbReference>
<reference evidence="2" key="1">
    <citation type="journal article" date="2022" name="Plant J.">
        <title>Strategies of tolerance reflected in two North American maple genomes.</title>
        <authorList>
            <person name="McEvoy S.L."/>
            <person name="Sezen U.U."/>
            <person name="Trouern-Trend A."/>
            <person name="McMahon S.M."/>
            <person name="Schaberg P.G."/>
            <person name="Yang J."/>
            <person name="Wegrzyn J.L."/>
            <person name="Swenson N.G."/>
        </authorList>
    </citation>
    <scope>NUCLEOTIDE SEQUENCE</scope>
    <source>
        <strain evidence="2">NS2018</strain>
    </source>
</reference>
<dbReference type="Pfam" id="PF01966">
    <property type="entry name" value="HD"/>
    <property type="match status" value="1"/>
</dbReference>
<proteinExistence type="predicted"/>
<organism evidence="2 3">
    <name type="scientific">Acer saccharum</name>
    <name type="common">Sugar maple</name>
    <dbReference type="NCBI Taxonomy" id="4024"/>
    <lineage>
        <taxon>Eukaryota</taxon>
        <taxon>Viridiplantae</taxon>
        <taxon>Streptophyta</taxon>
        <taxon>Embryophyta</taxon>
        <taxon>Tracheophyta</taxon>
        <taxon>Spermatophyta</taxon>
        <taxon>Magnoliopsida</taxon>
        <taxon>eudicotyledons</taxon>
        <taxon>Gunneridae</taxon>
        <taxon>Pentapetalae</taxon>
        <taxon>rosids</taxon>
        <taxon>malvids</taxon>
        <taxon>Sapindales</taxon>
        <taxon>Sapindaceae</taxon>
        <taxon>Hippocastanoideae</taxon>
        <taxon>Acereae</taxon>
        <taxon>Acer</taxon>
    </lineage>
</organism>
<gene>
    <name evidence="2" type="ORF">LWI29_004093</name>
</gene>
<sequence>MENREIVSKAEKLVERSMKGNDASHDPSHIRRVGDLALFLARDHGLSSNPDSMLIVELAALLHDIGTAST</sequence>
<dbReference type="InterPro" id="IPR006674">
    <property type="entry name" value="HD_domain"/>
</dbReference>
<keyword evidence="3" id="KW-1185">Reference proteome</keyword>
<dbReference type="PANTHER" id="PTHR33594:SF1">
    <property type="entry name" value="HD_PDEASE DOMAIN-CONTAINING PROTEIN"/>
    <property type="match status" value="1"/>
</dbReference>
<reference evidence="2" key="2">
    <citation type="submission" date="2023-06" db="EMBL/GenBank/DDBJ databases">
        <authorList>
            <person name="Swenson N.G."/>
            <person name="Wegrzyn J.L."/>
            <person name="Mcevoy S.L."/>
        </authorList>
    </citation>
    <scope>NUCLEOTIDE SEQUENCE</scope>
    <source>
        <strain evidence="2">NS2018</strain>
        <tissue evidence="2">Leaf</tissue>
    </source>
</reference>
<dbReference type="InterPro" id="IPR003607">
    <property type="entry name" value="HD/PDEase_dom"/>
</dbReference>
<dbReference type="AlphaFoldDB" id="A0AA39RKH2"/>
<feature type="domain" description="HD" evidence="1">
    <location>
        <begin position="28"/>
        <end position="68"/>
    </location>
</feature>
<evidence type="ECO:0000259" key="1">
    <source>
        <dbReference type="Pfam" id="PF01966"/>
    </source>
</evidence>
<dbReference type="Proteomes" id="UP001168877">
    <property type="component" value="Unassembled WGS sequence"/>
</dbReference>